<reference evidence="3" key="1">
    <citation type="journal article" date="2015" name="Nature">
        <title>Complex archaea that bridge the gap between prokaryotes and eukaryotes.</title>
        <authorList>
            <person name="Spang A."/>
            <person name="Saw J.H."/>
            <person name="Jorgensen S.L."/>
            <person name="Zaremba-Niedzwiedzka K."/>
            <person name="Martijn J."/>
            <person name="Lind A.E."/>
            <person name="van Eijk R."/>
            <person name="Schleper C."/>
            <person name="Guy L."/>
            <person name="Ettema T.J."/>
        </authorList>
    </citation>
    <scope>NUCLEOTIDE SEQUENCE</scope>
</reference>
<comment type="caution">
    <text evidence="3">The sequence shown here is derived from an EMBL/GenBank/DDBJ whole genome shotgun (WGS) entry which is preliminary data.</text>
</comment>
<protein>
    <recommendedName>
        <fullName evidence="4">Peptidase M24 domain-containing protein</fullName>
    </recommendedName>
</protein>
<dbReference type="Pfam" id="PF01321">
    <property type="entry name" value="Creatinase_N"/>
    <property type="match status" value="1"/>
</dbReference>
<evidence type="ECO:0000259" key="1">
    <source>
        <dbReference type="Pfam" id="PF00557"/>
    </source>
</evidence>
<dbReference type="Gene3D" id="3.90.230.10">
    <property type="entry name" value="Creatinase/methionine aminopeptidase superfamily"/>
    <property type="match status" value="1"/>
</dbReference>
<feature type="domain" description="Creatinase N-terminal" evidence="2">
    <location>
        <begin position="1"/>
        <end position="107"/>
    </location>
</feature>
<dbReference type="PANTHER" id="PTHR46112:SF3">
    <property type="entry name" value="AMINOPEPTIDASE YPDF"/>
    <property type="match status" value="1"/>
</dbReference>
<evidence type="ECO:0008006" key="4">
    <source>
        <dbReference type="Google" id="ProtNLM"/>
    </source>
</evidence>
<name>A0A0F9TZZ2_9ZZZZ</name>
<proteinExistence type="predicted"/>
<dbReference type="InterPro" id="IPR050659">
    <property type="entry name" value="Peptidase_M24B"/>
</dbReference>
<accession>A0A0F9TZZ2</accession>
<feature type="domain" description="Peptidase M24" evidence="1">
    <location>
        <begin position="116"/>
        <end position="319"/>
    </location>
</feature>
<sequence length="338" mass="36286">MLLTRPQEVGYLCPFTGAGALLISAKWDVLITDSIHAEQAQRECPGLNVHVGGGSKFLAGLLKGRGIRRVGVHSDHVTLSAWLRLQDDLGPRRVVAVADLVGELRLIKDAGEIRTMVRAVKAAEAALRALLSRGRRAFVGRSEREVAAELDYRMSLAGADRPAFDTVVATGAAASQPHHRPSGRRIRRGEAVLIDWGANVAGYCSDLTRVIFTGRIPPQLAEIYEVVRQAQAAGARAIRPGVTAKSADAAARKVIEQAGYKDKFIHSFGHGLGREVHEAPPMAAGNIARLRAGMVVTVEPGIYLPGVGGVRLEDDVVVTSRGRRKLSSLPTDIKQMTL</sequence>
<dbReference type="InterPro" id="IPR000994">
    <property type="entry name" value="Pept_M24"/>
</dbReference>
<dbReference type="Gene3D" id="3.40.350.10">
    <property type="entry name" value="Creatinase/prolidase N-terminal domain"/>
    <property type="match status" value="1"/>
</dbReference>
<evidence type="ECO:0000259" key="2">
    <source>
        <dbReference type="Pfam" id="PF01321"/>
    </source>
</evidence>
<dbReference type="SUPFAM" id="SSF53092">
    <property type="entry name" value="Creatinase/prolidase N-terminal domain"/>
    <property type="match status" value="1"/>
</dbReference>
<organism evidence="3">
    <name type="scientific">marine sediment metagenome</name>
    <dbReference type="NCBI Taxonomy" id="412755"/>
    <lineage>
        <taxon>unclassified sequences</taxon>
        <taxon>metagenomes</taxon>
        <taxon>ecological metagenomes</taxon>
    </lineage>
</organism>
<dbReference type="Pfam" id="PF00557">
    <property type="entry name" value="Peptidase_M24"/>
    <property type="match status" value="1"/>
</dbReference>
<dbReference type="InterPro" id="IPR036005">
    <property type="entry name" value="Creatinase/aminopeptidase-like"/>
</dbReference>
<gene>
    <name evidence="3" type="ORF">LCGC14_0285180</name>
</gene>
<dbReference type="InterPro" id="IPR000587">
    <property type="entry name" value="Creatinase_N"/>
</dbReference>
<dbReference type="AlphaFoldDB" id="A0A0F9TZZ2"/>
<dbReference type="PANTHER" id="PTHR46112">
    <property type="entry name" value="AMINOPEPTIDASE"/>
    <property type="match status" value="1"/>
</dbReference>
<dbReference type="EMBL" id="LAZR01000166">
    <property type="protein sequence ID" value="KKN84854.1"/>
    <property type="molecule type" value="Genomic_DNA"/>
</dbReference>
<evidence type="ECO:0000313" key="3">
    <source>
        <dbReference type="EMBL" id="KKN84854.1"/>
    </source>
</evidence>
<dbReference type="SUPFAM" id="SSF55920">
    <property type="entry name" value="Creatinase/aminopeptidase"/>
    <property type="match status" value="1"/>
</dbReference>
<dbReference type="InterPro" id="IPR029149">
    <property type="entry name" value="Creatin/AminoP/Spt16_N"/>
</dbReference>